<gene>
    <name evidence="11" type="primary">ctaA</name>
    <name evidence="12" type="ORF">ACFSW4_12005</name>
</gene>
<evidence type="ECO:0000313" key="12">
    <source>
        <dbReference type="EMBL" id="MFD2639592.1"/>
    </source>
</evidence>
<keyword evidence="7 11" id="KW-0408">Iron</keyword>
<protein>
    <recommendedName>
        <fullName evidence="11">Heme A synthase</fullName>
        <shortName evidence="11">HAS</shortName>
        <ecNumber evidence="11">1.17.99.9</ecNumber>
    </recommendedName>
    <alternativeName>
        <fullName evidence="11">Cytochrome aa3-controlling protein</fullName>
    </alternativeName>
</protein>
<keyword evidence="4 11" id="KW-0479">Metal-binding</keyword>
<evidence type="ECO:0000256" key="10">
    <source>
        <dbReference type="ARBA" id="ARBA00023157"/>
    </source>
</evidence>
<comment type="catalytic activity">
    <reaction evidence="11">
        <text>Fe(II)-heme o + 2 A + H2O = Fe(II)-heme a + 2 AH2</text>
        <dbReference type="Rhea" id="RHEA:63388"/>
        <dbReference type="ChEBI" id="CHEBI:13193"/>
        <dbReference type="ChEBI" id="CHEBI:15377"/>
        <dbReference type="ChEBI" id="CHEBI:17499"/>
        <dbReference type="ChEBI" id="CHEBI:60530"/>
        <dbReference type="ChEBI" id="CHEBI:61715"/>
        <dbReference type="EC" id="1.17.99.9"/>
    </reaction>
</comment>
<comment type="subunit">
    <text evidence="11">Interacts with CtaB.</text>
</comment>
<dbReference type="RefSeq" id="WP_377329533.1">
    <property type="nucleotide sequence ID" value="NZ_JBHUMZ010000039.1"/>
</dbReference>
<reference evidence="13" key="1">
    <citation type="journal article" date="2019" name="Int. J. Syst. Evol. Microbiol.">
        <title>The Global Catalogue of Microorganisms (GCM) 10K type strain sequencing project: providing services to taxonomists for standard genome sequencing and annotation.</title>
        <authorList>
            <consortium name="The Broad Institute Genomics Platform"/>
            <consortium name="The Broad Institute Genome Sequencing Center for Infectious Disease"/>
            <person name="Wu L."/>
            <person name="Ma J."/>
        </authorList>
    </citation>
    <scope>NUCLEOTIDE SEQUENCE [LARGE SCALE GENOMIC DNA]</scope>
    <source>
        <strain evidence="13">TISTR 1571</strain>
    </source>
</reference>
<evidence type="ECO:0000256" key="7">
    <source>
        <dbReference type="ARBA" id="ARBA00023004"/>
    </source>
</evidence>
<feature type="transmembrane region" description="Helical" evidence="11">
    <location>
        <begin position="165"/>
        <end position="182"/>
    </location>
</feature>
<accession>A0ABW5QCD6</accession>
<feature type="binding site" description="axial binding residue" evidence="11">
    <location>
        <position position="218"/>
    </location>
    <ligand>
        <name>heme</name>
        <dbReference type="ChEBI" id="CHEBI:30413"/>
    </ligand>
    <ligandPart>
        <name>Fe</name>
        <dbReference type="ChEBI" id="CHEBI:18248"/>
    </ligandPart>
</feature>
<evidence type="ECO:0000256" key="8">
    <source>
        <dbReference type="ARBA" id="ARBA00023133"/>
    </source>
</evidence>
<dbReference type="EMBL" id="JBHUMZ010000039">
    <property type="protein sequence ID" value="MFD2639592.1"/>
    <property type="molecule type" value="Genomic_DNA"/>
</dbReference>
<keyword evidence="10" id="KW-1015">Disulfide bond</keyword>
<evidence type="ECO:0000256" key="4">
    <source>
        <dbReference type="ARBA" id="ARBA00022723"/>
    </source>
</evidence>
<keyword evidence="2 11" id="KW-1003">Cell membrane</keyword>
<keyword evidence="5 11" id="KW-1133">Transmembrane helix</keyword>
<organism evidence="12 13">
    <name type="scientific">Piscibacillus salipiscarius</name>
    <dbReference type="NCBI Taxonomy" id="299480"/>
    <lineage>
        <taxon>Bacteria</taxon>
        <taxon>Bacillati</taxon>
        <taxon>Bacillota</taxon>
        <taxon>Bacilli</taxon>
        <taxon>Bacillales</taxon>
        <taxon>Bacillaceae</taxon>
        <taxon>Piscibacillus</taxon>
    </lineage>
</organism>
<comment type="subcellular location">
    <subcellularLocation>
        <location evidence="11">Cell membrane</location>
        <topology evidence="11">Multi-pass membrane protein</topology>
    </subcellularLocation>
    <subcellularLocation>
        <location evidence="1">Membrane</location>
        <topology evidence="1">Multi-pass membrane protein</topology>
    </subcellularLocation>
</comment>
<dbReference type="HAMAP" id="MF_01664">
    <property type="entry name" value="HemeA_synth_type1"/>
    <property type="match status" value="1"/>
</dbReference>
<dbReference type="EC" id="1.17.99.9" evidence="11"/>
<evidence type="ECO:0000256" key="5">
    <source>
        <dbReference type="ARBA" id="ARBA00022989"/>
    </source>
</evidence>
<evidence type="ECO:0000256" key="9">
    <source>
        <dbReference type="ARBA" id="ARBA00023136"/>
    </source>
</evidence>
<comment type="similarity">
    <text evidence="11">Belongs to the COX15/CtaA family. Type 1 subfamily.</text>
</comment>
<proteinExistence type="inferred from homology"/>
<dbReference type="InterPro" id="IPR023755">
    <property type="entry name" value="HemeA_Synthase_type1"/>
</dbReference>
<keyword evidence="8 11" id="KW-0350">Heme biosynthesis</keyword>
<evidence type="ECO:0000256" key="1">
    <source>
        <dbReference type="ARBA" id="ARBA00004141"/>
    </source>
</evidence>
<feature type="transmembrane region" description="Helical" evidence="11">
    <location>
        <begin position="277"/>
        <end position="299"/>
    </location>
</feature>
<dbReference type="PANTHER" id="PTHR35457:SF1">
    <property type="entry name" value="HEME A SYNTHASE"/>
    <property type="match status" value="1"/>
</dbReference>
<evidence type="ECO:0000256" key="6">
    <source>
        <dbReference type="ARBA" id="ARBA00023002"/>
    </source>
</evidence>
<evidence type="ECO:0000313" key="13">
    <source>
        <dbReference type="Proteomes" id="UP001597452"/>
    </source>
</evidence>
<comment type="function">
    <text evidence="11">Catalyzes the conversion of heme O to heme A by two successive hydroxylations of the methyl group at C8. The first hydroxylation forms heme I, the second hydroxylation results in an unstable dihydroxymethyl group, which spontaneously dehydrates, resulting in the formyl group of heme A.</text>
</comment>
<evidence type="ECO:0000256" key="11">
    <source>
        <dbReference type="HAMAP-Rule" id="MF_01664"/>
    </source>
</evidence>
<feature type="transmembrane region" description="Helical" evidence="11">
    <location>
        <begin position="249"/>
        <end position="271"/>
    </location>
</feature>
<dbReference type="Pfam" id="PF02628">
    <property type="entry name" value="COX15-CtaA"/>
    <property type="match status" value="1"/>
</dbReference>
<feature type="transmembrane region" description="Helical" evidence="11">
    <location>
        <begin position="94"/>
        <end position="115"/>
    </location>
</feature>
<evidence type="ECO:0000256" key="2">
    <source>
        <dbReference type="ARBA" id="ARBA00022475"/>
    </source>
</evidence>
<comment type="cofactor">
    <cofactor evidence="11">
        <name>heme b</name>
        <dbReference type="ChEBI" id="CHEBI:60344"/>
    </cofactor>
</comment>
<keyword evidence="13" id="KW-1185">Reference proteome</keyword>
<dbReference type="PANTHER" id="PTHR35457">
    <property type="entry name" value="HEME A SYNTHASE"/>
    <property type="match status" value="1"/>
</dbReference>
<dbReference type="InterPro" id="IPR050450">
    <property type="entry name" value="COX15/CtaA_HemeA_synthase"/>
</dbReference>
<sequence>MNKWIKPKPLALVSVLVMLFVLIGGALVTKTGSGLGCGRSWPLCEGQLIPKNITFELLIEFSHRMVTGVAIIFVGLLSYVAWRHYQHIKETKFLVVMTIVFFILQSLLGAGAVLFEQTSLIKALHFGISLVSFATVFLLALIIFDVDGKFHTDQLKIPKKIRTQFYGIFIYTLIVVYSGALVRHKESSLACVDWPFCYNQEPFNFGNLGTEQWIQMGHRLMAGLLFIWVIGLLLHLYRNYKEKVFIKNGWFIASILITLQVILGALVIFTLKNTTIALMHALFISLFFALLSYFILLSYRSAKKED</sequence>
<comment type="caution">
    <text evidence="11">Lacks conserved residue(s) required for the propagation of feature annotation.</text>
</comment>
<comment type="caution">
    <text evidence="12">The sequence shown here is derived from an EMBL/GenBank/DDBJ whole genome shotgun (WGS) entry which is preliminary data.</text>
</comment>
<name>A0ABW5QCD6_9BACI</name>
<feature type="transmembrane region" description="Helical" evidence="11">
    <location>
        <begin position="65"/>
        <end position="82"/>
    </location>
</feature>
<keyword evidence="6 11" id="KW-0560">Oxidoreductase</keyword>
<dbReference type="Proteomes" id="UP001597452">
    <property type="component" value="Unassembled WGS sequence"/>
</dbReference>
<dbReference type="InterPro" id="IPR003780">
    <property type="entry name" value="COX15/CtaA_fam"/>
</dbReference>
<feature type="binding site" description="axial binding residue" evidence="11">
    <location>
        <position position="280"/>
    </location>
    <ligand>
        <name>heme</name>
        <dbReference type="ChEBI" id="CHEBI:30413"/>
    </ligand>
    <ligandPart>
        <name>Fe</name>
        <dbReference type="ChEBI" id="CHEBI:18248"/>
    </ligandPart>
</feature>
<keyword evidence="9 11" id="KW-0472">Membrane</keyword>
<keyword evidence="3 11" id="KW-0812">Transmembrane</keyword>
<feature type="transmembrane region" description="Helical" evidence="11">
    <location>
        <begin position="220"/>
        <end position="237"/>
    </location>
</feature>
<comment type="pathway">
    <text evidence="11">Porphyrin-containing compound metabolism; heme A biosynthesis; heme A from heme O: step 1/1.</text>
</comment>
<evidence type="ECO:0000256" key="3">
    <source>
        <dbReference type="ARBA" id="ARBA00022692"/>
    </source>
</evidence>
<feature type="transmembrane region" description="Helical" evidence="11">
    <location>
        <begin position="121"/>
        <end position="144"/>
    </location>
</feature>